<proteinExistence type="predicted"/>
<evidence type="ECO:0000256" key="3">
    <source>
        <dbReference type="SAM" id="MobiDB-lite"/>
    </source>
</evidence>
<evidence type="ECO:0000256" key="4">
    <source>
        <dbReference type="SAM" id="Phobius"/>
    </source>
</evidence>
<evidence type="ECO:0000256" key="2">
    <source>
        <dbReference type="SAM" id="Coils"/>
    </source>
</evidence>
<dbReference type="OrthoDB" id="5370537at2759"/>
<feature type="transmembrane region" description="Helical" evidence="4">
    <location>
        <begin position="6"/>
        <end position="31"/>
    </location>
</feature>
<keyword evidence="2" id="KW-0175">Coiled coil</keyword>
<accession>A0A2K0TP84</accession>
<feature type="compositionally biased region" description="Low complexity" evidence="3">
    <location>
        <begin position="2390"/>
        <end position="2432"/>
    </location>
</feature>
<dbReference type="PANTHER" id="PTHR13037:SF24">
    <property type="entry name" value="POLYCOMB PROTEIN PCL-RELATED"/>
    <property type="match status" value="1"/>
</dbReference>
<feature type="transmembrane region" description="Helical" evidence="4">
    <location>
        <begin position="112"/>
        <end position="131"/>
    </location>
</feature>
<feature type="region of interest" description="Disordered" evidence="3">
    <location>
        <begin position="1081"/>
        <end position="1156"/>
    </location>
</feature>
<feature type="compositionally biased region" description="Basic and acidic residues" evidence="3">
    <location>
        <begin position="1089"/>
        <end position="1103"/>
    </location>
</feature>
<feature type="compositionally biased region" description="Polar residues" evidence="3">
    <location>
        <begin position="568"/>
        <end position="580"/>
    </location>
</feature>
<feature type="transmembrane region" description="Helical" evidence="4">
    <location>
        <begin position="186"/>
        <end position="206"/>
    </location>
</feature>
<feature type="transmembrane region" description="Helical" evidence="4">
    <location>
        <begin position="143"/>
        <end position="166"/>
    </location>
</feature>
<dbReference type="PANTHER" id="PTHR13037">
    <property type="entry name" value="FORMIN"/>
    <property type="match status" value="1"/>
</dbReference>
<keyword evidence="4" id="KW-0472">Membrane</keyword>
<sequence>MAGSSSAPALVATFVFGLVVLAASAAIFFFVKANRSPLLRDELRLALVFFLATSTLWGIIEFAATLVPHNVTSACQVAISFATVFDQLARFSVEQFLLWGVNGGMKVSKLSLVLQGGLFLRFILGAVFVGVQRPQFDPVCVATNLILPIGIVVMVVDIAMVMILGIKAFLTKKSDAIRPELSRTNTLILVTVGLGMWTALSTPLFLGLKTTGLAVRTILPAIGLLILIGIVALTAKSFVPPPSTSGLKIQKTVSFESTVELPTRNLETREFPSQTAMERINGALPLISHPPFGQASRGVGGLPVEGELFPPMRAQTAPVRAYSKKKMTDRAYKGGKIVISKPIVQMDAENSNFDNIPTIDLATAAMKEKERRELMPQNPFVNVDIGLGKAPSPTEVTRKLSAAKRKQVPDSAAPSNSRNLLTVDEPAFAMTSAVQLSPGPESARRRSPRHQRDSSAPSPPIISPKEEARTPKSAPLQSVPAPPPPPIPSLQTRLEEHRAMSGAAAVSHFSVSTMDPMTARIASTMMFSPEGPKSAKVAAPRPPPPPPVPAAPPASVDQFWVDARTASLPRSNSVKNNIRPSRQRPPSVPAEEEKPDTKTPLQRRATVGLPNNPRARATRVFGGERGTMHERQIMFMNSEEDTVPILAAANMEAEEESESLGRKSIIHRPRPIPRKSTASASELLGVSIDPAQDDLALLPTPNMPLISPVSVKSLSQSTYGATSPGSLTRVKTVRRTSFVPDMPVVPVEYQAQQSKVSQDPFTEETTTNVWTVVPNEGLTRVPSTDKKTRALCVSKFSVDTALTAQEPQSPYQSRLSVNTQSSYEETIGRNSTVAFSSDPKAARVSTVLNAFSERFTRHESVDSELSLMLRMAPVPPKNMPGEKRTVAQEKSEAEDVPFIIDIPTPESPRSMESVQLTVDQLPSWHHRVGEELPSFSSQLKNRRSRKLLVPKPLALYRPANVTVVIGAEPSPEEPAQEALDKIHEQLKQLDLENGDARATISEKQRQAILANLESEMGAQEDQWQMLRVDYSQGSPSTTVTASEINSLRSSVDISKFEIMPITKLNASAGDLLVALKEHAENRLSTSSELSKEETLESGDEKLSRRSLSASGKMNLLSVNTRTMSQIGSPTPPDTDESGAESDNDSMVEGLGAAKDGSTALMPRATSFLALDDVLSPSEDVQSKPPVEFEDVSLMTPKAHPAPIAAQSEEIKVANVAIAEAETIKFSLADLEEPSPLSAPVPMPVPAPAPAPRPRQVIRRPPRQSKRISTLPDIVENPEPLVGKSGNLGIFQFPWGEKSDLARIPPRMVGISGTMTSGRAPMNSIQEKQLPSAPQTFLDDDEFENGLDDYENEEYDDGFDEATLWEIASLLESDLDTSRDDLFMVGEEDWEDQAPAEDELSPASSPVRDVAESVKEEVYDFIPVTLASSESSSDISLQVPTLWTADLKDSRMGLGLSQPSEGEWQSYFAVAPRQTRTVRRVVDEPTQLSSVSLWTATATDASMYTSGVWRAPETKATKPASKIVNLVWSPFNATKISNLGLPQPVDSLWTAYIPEPARVPRKTTQLPQPAVIISTSLWSLKRTVGPSASTGVWTPVIEVEAEQQTAAATTTASVWTPLSRARVATVGLPQPELSVWNLYISPLTRSSPKAARMLPPATIETTSLWKQSPAVKRSASNGVWSPMEGIETEVLIIAAAASLWSLSSRTRASVGLPQPEPSVWKSYIPMAARLAPKAARMLPPAVIETTSLWKLSSVTKSSVSQGVWSPAPKKEETIISPEVSSVASSLWSPISAPRGNPWSLPQPDIQAWNAYISTDSRVTLRAPQAQQQQQATIQSSLMWSVEPSRTIEMFSSANLWSLKMTTLLWAPAVPKDAGVGLPQPDAKVWNAYIAMPSRSTHRAINVSESETITSTSLWRPLPAVIPYSGGVWAPKSLVTKPSHAETSKVAKTLWSSSPELAHSVGLPQPDTKVWNMYLLLPARDYRKAYLPRPGMITSTSLWRSLPAALPHSGGVWAPKSLVAKPSHAKSSTMAKALWSSSPKKTHSVGLSQPDAEIWDAYLLLPAREYRKAYLPRPAMITSTSLWAPTPSVETPSGGVWKAKSVKVATESSLVKPALAVVKDLLWSSSPAKAASFGLPQPEIWTAYPVPAGRRQRVAHVDKTVATITSTSLWTPTPSTKVPSTGVWQPKSKAVNVESSRTSAKAKQIGSSLWTHLSTAKPSVGLPQPISEIWNSYISPLTSATSTSRRIFVSETASIESQALWSLASKTEAAAGYLWCPAETKRPATQNVVRAVTVTSSPVTATPTSVVAESSVSSEKRTTSVRKSVPVFMTQEQWNSAFKRISQDVKRDDSSLNQWALPSSSSKNATRLNRSQSVKSRPFFDPSVMALISEYPSTTPTTSSSRKGFGRSKSISALPSSRRTLSRSSSKASSISLPSMEPQPAAFLWTKPASASEKASSSMWQPPRRSRADVQLPPSFSILLPSPRRTAGRKTDIAVSTSFRPGQGLWRGAEQIRL</sequence>
<feature type="compositionally biased region" description="Polar residues" evidence="3">
    <location>
        <begin position="1105"/>
        <end position="1128"/>
    </location>
</feature>
<keyword evidence="4" id="KW-0812">Transmembrane</keyword>
<feature type="coiled-coil region" evidence="2">
    <location>
        <begin position="979"/>
        <end position="1006"/>
    </location>
</feature>
<feature type="region of interest" description="Disordered" evidence="3">
    <location>
        <begin position="383"/>
        <end position="490"/>
    </location>
</feature>
<keyword evidence="1" id="KW-0945">Host-virus interaction</keyword>
<reference evidence="5 6" key="1">
    <citation type="submission" date="2017-02" db="EMBL/GenBank/DDBJ databases">
        <title>Genomes of Trichoderma spp. with biocontrol activity.</title>
        <authorList>
            <person name="Gardiner D."/>
            <person name="Kazan K."/>
            <person name="Vos C."/>
            <person name="Harvey P."/>
        </authorList>
    </citation>
    <scope>NUCLEOTIDE SEQUENCE [LARGE SCALE GENOMIC DNA]</scope>
    <source>
        <strain evidence="5 6">A5MH</strain>
    </source>
</reference>
<feature type="compositionally biased region" description="Acidic residues" evidence="3">
    <location>
        <begin position="1133"/>
        <end position="1145"/>
    </location>
</feature>
<feature type="compositionally biased region" description="Low complexity" evidence="3">
    <location>
        <begin position="2470"/>
        <end position="2481"/>
    </location>
</feature>
<feature type="region of interest" description="Disordered" evidence="3">
    <location>
        <begin position="2350"/>
        <end position="2372"/>
    </location>
</feature>
<protein>
    <submittedName>
        <fullName evidence="5">Uncharacterized protein</fullName>
    </submittedName>
</protein>
<name>A0A2K0TP84_9HYPO</name>
<feature type="region of interest" description="Disordered" evidence="3">
    <location>
        <begin position="2389"/>
        <end position="2432"/>
    </location>
</feature>
<feature type="region of interest" description="Disordered" evidence="3">
    <location>
        <begin position="1245"/>
        <end position="1264"/>
    </location>
</feature>
<keyword evidence="4" id="KW-1133">Transmembrane helix</keyword>
<evidence type="ECO:0000313" key="5">
    <source>
        <dbReference type="EMBL" id="PNP47346.1"/>
    </source>
</evidence>
<organism evidence="5 6">
    <name type="scientific">Trichoderma gamsii</name>
    <dbReference type="NCBI Taxonomy" id="398673"/>
    <lineage>
        <taxon>Eukaryota</taxon>
        <taxon>Fungi</taxon>
        <taxon>Dikarya</taxon>
        <taxon>Ascomycota</taxon>
        <taxon>Pezizomycotina</taxon>
        <taxon>Sordariomycetes</taxon>
        <taxon>Hypocreomycetidae</taxon>
        <taxon>Hypocreales</taxon>
        <taxon>Hypocreaceae</taxon>
        <taxon>Trichoderma</taxon>
    </lineage>
</organism>
<feature type="transmembrane region" description="Helical" evidence="4">
    <location>
        <begin position="43"/>
        <end position="60"/>
    </location>
</feature>
<dbReference type="EMBL" id="MTYH01000013">
    <property type="protein sequence ID" value="PNP47346.1"/>
    <property type="molecule type" value="Genomic_DNA"/>
</dbReference>
<feature type="region of interest" description="Disordered" evidence="3">
    <location>
        <begin position="567"/>
        <end position="618"/>
    </location>
</feature>
<feature type="region of interest" description="Disordered" evidence="3">
    <location>
        <begin position="528"/>
        <end position="554"/>
    </location>
</feature>
<evidence type="ECO:0000256" key="1">
    <source>
        <dbReference type="ARBA" id="ARBA00022581"/>
    </source>
</evidence>
<gene>
    <name evidence="5" type="ORF">TGAMA5MH_01162</name>
</gene>
<feature type="compositionally biased region" description="Pro residues" evidence="3">
    <location>
        <begin position="540"/>
        <end position="552"/>
    </location>
</feature>
<evidence type="ECO:0000313" key="6">
    <source>
        <dbReference type="Proteomes" id="UP000236546"/>
    </source>
</evidence>
<feature type="region of interest" description="Disordered" evidence="3">
    <location>
        <begin position="2452"/>
        <end position="2488"/>
    </location>
</feature>
<comment type="caution">
    <text evidence="5">The sequence shown here is derived from an EMBL/GenBank/DDBJ whole genome shotgun (WGS) entry which is preliminary data.</text>
</comment>
<feature type="compositionally biased region" description="Basic residues" evidence="3">
    <location>
        <begin position="1255"/>
        <end position="1264"/>
    </location>
</feature>
<dbReference type="Proteomes" id="UP000236546">
    <property type="component" value="Unassembled WGS sequence"/>
</dbReference>
<feature type="transmembrane region" description="Helical" evidence="4">
    <location>
        <begin position="218"/>
        <end position="239"/>
    </location>
</feature>